<feature type="compositionally biased region" description="Basic and acidic residues" evidence="1">
    <location>
        <begin position="139"/>
        <end position="171"/>
    </location>
</feature>
<evidence type="ECO:0000313" key="3">
    <source>
        <dbReference type="EMBL" id="KAF2096194.1"/>
    </source>
</evidence>
<feature type="compositionally biased region" description="Polar residues" evidence="1">
    <location>
        <begin position="35"/>
        <end position="45"/>
    </location>
</feature>
<feature type="region of interest" description="Disordered" evidence="1">
    <location>
        <begin position="688"/>
        <end position="753"/>
    </location>
</feature>
<dbReference type="SUPFAM" id="SSF54236">
    <property type="entry name" value="Ubiquitin-like"/>
    <property type="match status" value="1"/>
</dbReference>
<keyword evidence="4" id="KW-1185">Reference proteome</keyword>
<dbReference type="PANTHER" id="PTHR38700:SF1">
    <property type="entry name" value="PH DOMAIN-CONTAINING PROTEIN"/>
    <property type="match status" value="1"/>
</dbReference>
<feature type="compositionally biased region" description="Basic and acidic residues" evidence="1">
    <location>
        <begin position="183"/>
        <end position="222"/>
    </location>
</feature>
<dbReference type="Gene3D" id="2.30.29.30">
    <property type="entry name" value="Pleckstrin-homology domain (PH domain)/Phosphotyrosine-binding domain (PTB)"/>
    <property type="match status" value="1"/>
</dbReference>
<feature type="non-terminal residue" evidence="3">
    <location>
        <position position="1"/>
    </location>
</feature>
<feature type="compositionally biased region" description="Polar residues" evidence="1">
    <location>
        <begin position="227"/>
        <end position="245"/>
    </location>
</feature>
<accession>A0A9P4I901</accession>
<dbReference type="AlphaFoldDB" id="A0A9P4I901"/>
<dbReference type="InterPro" id="IPR029071">
    <property type="entry name" value="Ubiquitin-like_domsf"/>
</dbReference>
<evidence type="ECO:0000256" key="1">
    <source>
        <dbReference type="SAM" id="MobiDB-lite"/>
    </source>
</evidence>
<feature type="region of interest" description="Disordered" evidence="1">
    <location>
        <begin position="849"/>
        <end position="872"/>
    </location>
</feature>
<dbReference type="EMBL" id="ML978130">
    <property type="protein sequence ID" value="KAF2096194.1"/>
    <property type="molecule type" value="Genomic_DNA"/>
</dbReference>
<dbReference type="Proteomes" id="UP000799772">
    <property type="component" value="Unassembled WGS sequence"/>
</dbReference>
<feature type="compositionally biased region" description="Basic and acidic residues" evidence="1">
    <location>
        <begin position="722"/>
        <end position="731"/>
    </location>
</feature>
<dbReference type="Gene3D" id="3.10.20.90">
    <property type="entry name" value="Phosphatidylinositol 3-kinase Catalytic Subunit, Chain A, domain 1"/>
    <property type="match status" value="1"/>
</dbReference>
<dbReference type="InterPro" id="IPR001849">
    <property type="entry name" value="PH_domain"/>
</dbReference>
<dbReference type="Pfam" id="PF00169">
    <property type="entry name" value="PH"/>
    <property type="match status" value="1"/>
</dbReference>
<dbReference type="OrthoDB" id="43122at2759"/>
<evidence type="ECO:0000313" key="4">
    <source>
        <dbReference type="Proteomes" id="UP000799772"/>
    </source>
</evidence>
<feature type="non-terminal residue" evidence="3">
    <location>
        <position position="888"/>
    </location>
</feature>
<feature type="domain" description="PH" evidence="2">
    <location>
        <begin position="410"/>
        <end position="523"/>
    </location>
</feature>
<name>A0A9P4I901_9PEZI</name>
<feature type="compositionally biased region" description="Low complexity" evidence="1">
    <location>
        <begin position="650"/>
        <end position="672"/>
    </location>
</feature>
<feature type="compositionally biased region" description="Pro residues" evidence="1">
    <location>
        <begin position="63"/>
        <end position="73"/>
    </location>
</feature>
<evidence type="ECO:0000259" key="2">
    <source>
        <dbReference type="SMART" id="SM00233"/>
    </source>
</evidence>
<feature type="region of interest" description="Disordered" evidence="1">
    <location>
        <begin position="552"/>
        <end position="574"/>
    </location>
</feature>
<dbReference type="SMART" id="SM00233">
    <property type="entry name" value="PH"/>
    <property type="match status" value="1"/>
</dbReference>
<organism evidence="3 4">
    <name type="scientific">Rhizodiscina lignyota</name>
    <dbReference type="NCBI Taxonomy" id="1504668"/>
    <lineage>
        <taxon>Eukaryota</taxon>
        <taxon>Fungi</taxon>
        <taxon>Dikarya</taxon>
        <taxon>Ascomycota</taxon>
        <taxon>Pezizomycotina</taxon>
        <taxon>Dothideomycetes</taxon>
        <taxon>Pleosporomycetidae</taxon>
        <taxon>Aulographales</taxon>
        <taxon>Rhizodiscinaceae</taxon>
        <taxon>Rhizodiscina</taxon>
    </lineage>
</organism>
<gene>
    <name evidence="3" type="ORF">NA57DRAFT_29083</name>
</gene>
<reference evidence="3" key="1">
    <citation type="journal article" date="2020" name="Stud. Mycol.">
        <title>101 Dothideomycetes genomes: a test case for predicting lifestyles and emergence of pathogens.</title>
        <authorList>
            <person name="Haridas S."/>
            <person name="Albert R."/>
            <person name="Binder M."/>
            <person name="Bloem J."/>
            <person name="Labutti K."/>
            <person name="Salamov A."/>
            <person name="Andreopoulos B."/>
            <person name="Baker S."/>
            <person name="Barry K."/>
            <person name="Bills G."/>
            <person name="Bluhm B."/>
            <person name="Cannon C."/>
            <person name="Castanera R."/>
            <person name="Culley D."/>
            <person name="Daum C."/>
            <person name="Ezra D."/>
            <person name="Gonzalez J."/>
            <person name="Henrissat B."/>
            <person name="Kuo A."/>
            <person name="Liang C."/>
            <person name="Lipzen A."/>
            <person name="Lutzoni F."/>
            <person name="Magnuson J."/>
            <person name="Mondo S."/>
            <person name="Nolan M."/>
            <person name="Ohm R."/>
            <person name="Pangilinan J."/>
            <person name="Park H.-J."/>
            <person name="Ramirez L."/>
            <person name="Alfaro M."/>
            <person name="Sun H."/>
            <person name="Tritt A."/>
            <person name="Yoshinaga Y."/>
            <person name="Zwiers L.-H."/>
            <person name="Turgeon B."/>
            <person name="Goodwin S."/>
            <person name="Spatafora J."/>
            <person name="Crous P."/>
            <person name="Grigoriev I."/>
        </authorList>
    </citation>
    <scope>NUCLEOTIDE SEQUENCE</scope>
    <source>
        <strain evidence="3">CBS 133067</strain>
    </source>
</reference>
<sequence>LSRYRSVRRQQSLTSSSPPPVPVPEHAALPPNRADMNQQNVQRSMSRYHRNRPATSAGAEQPQPVPQLPPQMPPQTQARPLRSPTRYKHISPQQSYDEIIDNYAQAPQRQRTTTRPGTAVRPPANDASRAEARQIIAGEAERQERMKAKIRAERKAQSDAQDAERRRRQQEEEQAERERRRRAAEEVQQKQLREAEEMQKKKREREEELALRQQRREEEAHRGLKASRNSGSNQMAQPVTPSKSSGGLFGMFKKRKGDEAPKSAEILAGPSSKSATWPEEQSKFIKQGGGGIVPGTDAPISAVNAGERRVKVECNDSSILLPVTPTTTPQDLIRSATTCLSVPINYSTAFLLESYLKVGLQRPLRKYEHVRDVLNSWDDDLSNTLLIMHATSTASDVELNASHVPKDRPAFGSGWFMHYSQKPGKWDKRYVALRADGQLTAAKNEAGKDLINVCHLSDFDIYSPTPKKAKKVKPPKKICYAIKSQQKSTMFMNTTTFVHFFCSNDKRIADDFYRAIQGWRSWYLVNVMGEGNKKKATEETTTSLLRNSDLAGVGARDIPGSRSGARHRSTGSLDSHYQLGSFKPVFDENHQQQPHQSRKVSASLSGSLPDDAPLAVLANNIPDTKAQYSRKMTVRNRNTPPSSFPGAAFHHSNSNSGGSNNRPSSSHSNHGSEQTFAENGLLGRTYSQRQRDVSGQAPARRSSFDGGSGLQRTPSIRSQRHHSADHSDIPGRTKSIRGNPMPKPLVDLTPKYKEPPQFTKKGKGFKPDHIGQGGLVEAATSGFQDAIVIPPSTDWRGRNVAGDTGRPVTSSNAQHDRTKSLRGHGVRVNGGPEGFTGTGLLASSRAEQGWGDGNAGRGVVSQNAKRGGPMLDMREESRFAQGSLLAKV</sequence>
<dbReference type="SUPFAM" id="SSF50729">
    <property type="entry name" value="PH domain-like"/>
    <property type="match status" value="1"/>
</dbReference>
<feature type="region of interest" description="Disordered" evidence="1">
    <location>
        <begin position="627"/>
        <end position="674"/>
    </location>
</feature>
<dbReference type="PANTHER" id="PTHR38700">
    <property type="entry name" value="YALI0E22418P"/>
    <property type="match status" value="1"/>
</dbReference>
<protein>
    <recommendedName>
        <fullName evidence="2">PH domain-containing protein</fullName>
    </recommendedName>
</protein>
<dbReference type="InterPro" id="IPR011993">
    <property type="entry name" value="PH-like_dom_sf"/>
</dbReference>
<proteinExistence type="predicted"/>
<feature type="region of interest" description="Disordered" evidence="1">
    <location>
        <begin position="790"/>
        <end position="834"/>
    </location>
</feature>
<feature type="compositionally biased region" description="Low complexity" evidence="1">
    <location>
        <begin position="104"/>
        <end position="116"/>
    </location>
</feature>
<comment type="caution">
    <text evidence="3">The sequence shown here is derived from an EMBL/GenBank/DDBJ whole genome shotgun (WGS) entry which is preliminary data.</text>
</comment>
<feature type="region of interest" description="Disordered" evidence="1">
    <location>
        <begin position="1"/>
        <end position="280"/>
    </location>
</feature>